<evidence type="ECO:0000313" key="2">
    <source>
        <dbReference type="EMBL" id="KAE9636278.1"/>
    </source>
</evidence>
<dbReference type="EMBL" id="WSLF01000002">
    <property type="protein sequence ID" value="KAE9636278.1"/>
    <property type="molecule type" value="Genomic_DNA"/>
</dbReference>
<dbReference type="PANTHER" id="PTHR14859">
    <property type="entry name" value="CALCOFLUOR WHITE HYPERSENSITIVE PROTEIN PRECURSOR"/>
    <property type="match status" value="1"/>
</dbReference>
<dbReference type="RefSeq" id="WP_158739530.1">
    <property type="nucleotide sequence ID" value="NZ_WSLF01000002.1"/>
</dbReference>
<dbReference type="GO" id="GO:0003824">
    <property type="term" value="F:catalytic activity"/>
    <property type="evidence" value="ECO:0007669"/>
    <property type="project" value="InterPro"/>
</dbReference>
<accession>A0A7C8LJ49</accession>
<dbReference type="PANTHER" id="PTHR14859:SF1">
    <property type="entry name" value="PGAP2-INTERACTING PROTEIN"/>
    <property type="match status" value="1"/>
</dbReference>
<name>A0A7C8LJ49_9FIRM</name>
<evidence type="ECO:0000259" key="1">
    <source>
        <dbReference type="Pfam" id="PF03372"/>
    </source>
</evidence>
<dbReference type="InterPro" id="IPR051916">
    <property type="entry name" value="GPI-anchor_lipid_remodeler"/>
</dbReference>
<dbReference type="Pfam" id="PF03372">
    <property type="entry name" value="Exo_endo_phos"/>
    <property type="match status" value="1"/>
</dbReference>
<protein>
    <recommendedName>
        <fullName evidence="1">Endonuclease/exonuclease/phosphatase domain-containing protein</fullName>
    </recommendedName>
</protein>
<dbReference type="Gene3D" id="3.60.10.10">
    <property type="entry name" value="Endonuclease/exonuclease/phosphatase"/>
    <property type="match status" value="1"/>
</dbReference>
<dbReference type="InterPro" id="IPR036691">
    <property type="entry name" value="Endo/exonu/phosph_ase_sf"/>
</dbReference>
<proteinExistence type="predicted"/>
<dbReference type="GO" id="GO:0016020">
    <property type="term" value="C:membrane"/>
    <property type="evidence" value="ECO:0007669"/>
    <property type="project" value="GOC"/>
</dbReference>
<sequence length="266" mass="30724">MKLYLKKWILLGIPIICLLFTIPLSLLAPTKMLDTFSSSDSIKIISYNIHYGISPKGHPVLNNILSFLISSDSDIVCLQEVDYKTFRSYFQKQPEYIAKKLSMYYFYTPTQNMIKGQTGNMVISRYPIESSKEYTLSFDKYPRKLQKTVIKAPFGDLAVFNTHLDLTKSIRKNQIEEIIKILEECEEPFILTGDMNTSDLSELNKLFSLSVDTGKAMEKEELATFINKKYKSRIDYIFISKDVSLQSYDVPTLRLSDHEPVMIEIQ</sequence>
<feature type="domain" description="Endonuclease/exonuclease/phosphatase" evidence="1">
    <location>
        <begin position="45"/>
        <end position="258"/>
    </location>
</feature>
<dbReference type="Proteomes" id="UP000483018">
    <property type="component" value="Unassembled WGS sequence"/>
</dbReference>
<dbReference type="AlphaFoldDB" id="A0A7C8LJ49"/>
<reference evidence="2 3" key="1">
    <citation type="submission" date="2019-12" db="EMBL/GenBank/DDBJ databases">
        <title>Defluviitalea raffinosedens, isolated from a biogas fermenter, genome sequencing and characterization.</title>
        <authorList>
            <person name="Rettenmaier R."/>
            <person name="Schneider M."/>
            <person name="Neuhaus K."/>
            <person name="Liebl W."/>
            <person name="Zverlov V."/>
        </authorList>
    </citation>
    <scope>NUCLEOTIDE SEQUENCE [LARGE SCALE GENOMIC DNA]</scope>
    <source>
        <strain evidence="2 3">249c-K6</strain>
    </source>
</reference>
<dbReference type="SUPFAM" id="SSF56219">
    <property type="entry name" value="DNase I-like"/>
    <property type="match status" value="1"/>
</dbReference>
<evidence type="ECO:0000313" key="3">
    <source>
        <dbReference type="Proteomes" id="UP000483018"/>
    </source>
</evidence>
<gene>
    <name evidence="2" type="ORF">GND95_03935</name>
</gene>
<dbReference type="OrthoDB" id="9793162at2"/>
<keyword evidence="3" id="KW-1185">Reference proteome</keyword>
<organism evidence="2 3">
    <name type="scientific">Defluviitalea raffinosedens</name>
    <dbReference type="NCBI Taxonomy" id="1450156"/>
    <lineage>
        <taxon>Bacteria</taxon>
        <taxon>Bacillati</taxon>
        <taxon>Bacillota</taxon>
        <taxon>Clostridia</taxon>
        <taxon>Lachnospirales</taxon>
        <taxon>Defluviitaleaceae</taxon>
        <taxon>Defluviitalea</taxon>
    </lineage>
</organism>
<comment type="caution">
    <text evidence="2">The sequence shown here is derived from an EMBL/GenBank/DDBJ whole genome shotgun (WGS) entry which is preliminary data.</text>
</comment>
<dbReference type="GO" id="GO:0006506">
    <property type="term" value="P:GPI anchor biosynthetic process"/>
    <property type="evidence" value="ECO:0007669"/>
    <property type="project" value="TreeGrafter"/>
</dbReference>
<dbReference type="InterPro" id="IPR005135">
    <property type="entry name" value="Endo/exonuclease/phosphatase"/>
</dbReference>